<dbReference type="InterPro" id="IPR000792">
    <property type="entry name" value="Tscrpt_reg_LuxR_C"/>
</dbReference>
<evidence type="ECO:0000256" key="1">
    <source>
        <dbReference type="ARBA" id="ARBA00023015"/>
    </source>
</evidence>
<sequence>MPGTPSSVDARAAFRAAAMSTAQRLAPGHGVPLSRHLALLAEADFPEPPPVWTDERALTVAALLSAHARRDALAEGTTVVRRYFDDVRLLRPAALSSGARALLYTSVGEYCAALGWPQVATRFGAEALLFADAPALRYRALTVMSLGHAINGEFEAAESSRQAADRLFAEHGWPRQEQAYILLLAEILTSAASLDIERLARIPRVLDEAFADNPYAVYTARAAEIMVQLLRRDFGGARAGARQLLHSSGSHESHRMVRSFVVSILSDIYVAQGDPLQALAILEPYRNPQGHGVCFSMQRSAALLQLGRERDLLRETDACVASETDHCLRTLMPVLLGRALAWNRLGDDRRARQSVEAALLIMAQTGTWATTFSMLPRDETMELVEAVAGARPDLAAMLPELTRTIALVAAPGDDGTDRPLDPPLRLTPTERDLVSQLHSSLSLAEIAHARGVSVNTVKSQVRSIYLKLGVSGRTEAIEQLSGVRA</sequence>
<accession>A0ABU3RVC4</accession>
<gene>
    <name evidence="5" type="ORF">RWH43_06505</name>
</gene>
<keyword evidence="6" id="KW-1185">Reference proteome</keyword>
<dbReference type="InterPro" id="IPR016032">
    <property type="entry name" value="Sig_transdc_resp-reg_C-effctor"/>
</dbReference>
<dbReference type="Proteomes" id="UP001256673">
    <property type="component" value="Unassembled WGS sequence"/>
</dbReference>
<dbReference type="CDD" id="cd06170">
    <property type="entry name" value="LuxR_C_like"/>
    <property type="match status" value="1"/>
</dbReference>
<keyword evidence="2" id="KW-0238">DNA-binding</keyword>
<dbReference type="PANTHER" id="PTHR44688">
    <property type="entry name" value="DNA-BINDING TRANSCRIPTIONAL ACTIVATOR DEVR_DOSR"/>
    <property type="match status" value="1"/>
</dbReference>
<dbReference type="Pfam" id="PF00196">
    <property type="entry name" value="GerE"/>
    <property type="match status" value="1"/>
</dbReference>
<evidence type="ECO:0000256" key="2">
    <source>
        <dbReference type="ARBA" id="ARBA00023125"/>
    </source>
</evidence>
<evidence type="ECO:0000313" key="6">
    <source>
        <dbReference type="Proteomes" id="UP001256673"/>
    </source>
</evidence>
<evidence type="ECO:0000259" key="4">
    <source>
        <dbReference type="PROSITE" id="PS50043"/>
    </source>
</evidence>
<dbReference type="Gene3D" id="1.10.10.10">
    <property type="entry name" value="Winged helix-like DNA-binding domain superfamily/Winged helix DNA-binding domain"/>
    <property type="match status" value="1"/>
</dbReference>
<dbReference type="RefSeq" id="WP_316001006.1">
    <property type="nucleotide sequence ID" value="NZ_JAWDIU010000001.1"/>
</dbReference>
<dbReference type="SMART" id="SM00421">
    <property type="entry name" value="HTH_LUXR"/>
    <property type="match status" value="1"/>
</dbReference>
<protein>
    <submittedName>
        <fullName evidence="5">LuxR C-terminal-related transcriptional regulator</fullName>
    </submittedName>
</protein>
<dbReference type="EMBL" id="JAWDIU010000001">
    <property type="protein sequence ID" value="MDU0326408.1"/>
    <property type="molecule type" value="Genomic_DNA"/>
</dbReference>
<proteinExistence type="predicted"/>
<evidence type="ECO:0000313" key="5">
    <source>
        <dbReference type="EMBL" id="MDU0326408.1"/>
    </source>
</evidence>
<dbReference type="PANTHER" id="PTHR44688:SF16">
    <property type="entry name" value="DNA-BINDING TRANSCRIPTIONAL ACTIVATOR DEVR_DOSR"/>
    <property type="match status" value="1"/>
</dbReference>
<dbReference type="SUPFAM" id="SSF46894">
    <property type="entry name" value="C-terminal effector domain of the bipartite response regulators"/>
    <property type="match status" value="1"/>
</dbReference>
<keyword evidence="3" id="KW-0804">Transcription</keyword>
<comment type="caution">
    <text evidence="5">The sequence shown here is derived from an EMBL/GenBank/DDBJ whole genome shotgun (WGS) entry which is preliminary data.</text>
</comment>
<organism evidence="5 6">
    <name type="scientific">Microbacterium algihabitans</name>
    <dbReference type="NCBI Taxonomy" id="3075992"/>
    <lineage>
        <taxon>Bacteria</taxon>
        <taxon>Bacillati</taxon>
        <taxon>Actinomycetota</taxon>
        <taxon>Actinomycetes</taxon>
        <taxon>Micrococcales</taxon>
        <taxon>Microbacteriaceae</taxon>
        <taxon>Microbacterium</taxon>
    </lineage>
</organism>
<reference evidence="5 6" key="1">
    <citation type="submission" date="2023-09" db="EMBL/GenBank/DDBJ databases">
        <title>Microbacterium fusihabitans sp. nov., Microbacterium phycihabitans sp. nov., and Microbacterium cervinum sp. nov., isolated from dried seaweeds of beach.</title>
        <authorList>
            <person name="Lee S.D."/>
        </authorList>
    </citation>
    <scope>NUCLEOTIDE SEQUENCE [LARGE SCALE GENOMIC DNA]</scope>
    <source>
        <strain evidence="5 6">KSW2-21</strain>
    </source>
</reference>
<feature type="domain" description="HTH luxR-type" evidence="4">
    <location>
        <begin position="419"/>
        <end position="484"/>
    </location>
</feature>
<dbReference type="InterPro" id="IPR036388">
    <property type="entry name" value="WH-like_DNA-bd_sf"/>
</dbReference>
<keyword evidence="1" id="KW-0805">Transcription regulation</keyword>
<evidence type="ECO:0000256" key="3">
    <source>
        <dbReference type="ARBA" id="ARBA00023163"/>
    </source>
</evidence>
<dbReference type="PROSITE" id="PS50043">
    <property type="entry name" value="HTH_LUXR_2"/>
    <property type="match status" value="1"/>
</dbReference>
<name>A0ABU3RVC4_9MICO</name>